<organism evidence="1 2">
    <name type="scientific">Ceratodon purpureus</name>
    <name type="common">Fire moss</name>
    <name type="synonym">Dicranum purpureum</name>
    <dbReference type="NCBI Taxonomy" id="3225"/>
    <lineage>
        <taxon>Eukaryota</taxon>
        <taxon>Viridiplantae</taxon>
        <taxon>Streptophyta</taxon>
        <taxon>Embryophyta</taxon>
        <taxon>Bryophyta</taxon>
        <taxon>Bryophytina</taxon>
        <taxon>Bryopsida</taxon>
        <taxon>Dicranidae</taxon>
        <taxon>Pseudoditrichales</taxon>
        <taxon>Ditrichaceae</taxon>
        <taxon>Ceratodon</taxon>
    </lineage>
</organism>
<protein>
    <recommendedName>
        <fullName evidence="3">Retrovirus-related Pol polyprotein from transposon TNT 1-94</fullName>
    </recommendedName>
</protein>
<sequence length="160" mass="17787">MAEGPISWSSKCQPIVSRSSIESEYRALSDGTQEGAWSCRMLLEVGFLPDVAIPVNCVDPHIHGALPSSSINISCDDHGALKLARNPVFHARTKHIELRHHFVRERVLEGEIILHYIPTSQQPADILTKSLCRNNFEFHRKTIGITELSTLNPISSSVAH</sequence>
<dbReference type="EMBL" id="CM026426">
    <property type="protein sequence ID" value="KAG0573898.1"/>
    <property type="molecule type" value="Genomic_DNA"/>
</dbReference>
<name>A0A8T0HTT9_CERPU</name>
<evidence type="ECO:0000313" key="2">
    <source>
        <dbReference type="Proteomes" id="UP000822688"/>
    </source>
</evidence>
<proteinExistence type="predicted"/>
<comment type="caution">
    <text evidence="1">The sequence shown here is derived from an EMBL/GenBank/DDBJ whole genome shotgun (WGS) entry which is preliminary data.</text>
</comment>
<dbReference type="AlphaFoldDB" id="A0A8T0HTT9"/>
<gene>
    <name evidence="1" type="ORF">KC19_VG219500</name>
</gene>
<dbReference type="CDD" id="cd09272">
    <property type="entry name" value="RNase_HI_RT_Ty1"/>
    <property type="match status" value="1"/>
</dbReference>
<accession>A0A8T0HTT9</accession>
<dbReference type="PANTHER" id="PTHR11439">
    <property type="entry name" value="GAG-POL-RELATED RETROTRANSPOSON"/>
    <property type="match status" value="1"/>
</dbReference>
<evidence type="ECO:0008006" key="3">
    <source>
        <dbReference type="Google" id="ProtNLM"/>
    </source>
</evidence>
<reference evidence="1" key="1">
    <citation type="submission" date="2020-06" db="EMBL/GenBank/DDBJ databases">
        <title>WGS assembly of Ceratodon purpureus strain R40.</title>
        <authorList>
            <person name="Carey S.B."/>
            <person name="Jenkins J."/>
            <person name="Shu S."/>
            <person name="Lovell J.T."/>
            <person name="Sreedasyam A."/>
            <person name="Maumus F."/>
            <person name="Tiley G.P."/>
            <person name="Fernandez-Pozo N."/>
            <person name="Barry K."/>
            <person name="Chen C."/>
            <person name="Wang M."/>
            <person name="Lipzen A."/>
            <person name="Daum C."/>
            <person name="Saski C.A."/>
            <person name="Payton A.C."/>
            <person name="Mcbreen J.C."/>
            <person name="Conrad R.E."/>
            <person name="Kollar L.M."/>
            <person name="Olsson S."/>
            <person name="Huttunen S."/>
            <person name="Landis J.B."/>
            <person name="Wickett N.J."/>
            <person name="Johnson M.G."/>
            <person name="Rensing S.A."/>
            <person name="Grimwood J."/>
            <person name="Schmutz J."/>
            <person name="Mcdaniel S.F."/>
        </authorList>
    </citation>
    <scope>NUCLEOTIDE SEQUENCE</scope>
    <source>
        <strain evidence="1">R40</strain>
    </source>
</reference>
<dbReference type="PANTHER" id="PTHR11439:SF463">
    <property type="entry name" value="REVERSE TRANSCRIPTASE TY1_COPIA-TYPE DOMAIN-CONTAINING PROTEIN"/>
    <property type="match status" value="1"/>
</dbReference>
<keyword evidence="2" id="KW-1185">Reference proteome</keyword>
<evidence type="ECO:0000313" key="1">
    <source>
        <dbReference type="EMBL" id="KAG0573898.1"/>
    </source>
</evidence>
<dbReference type="Proteomes" id="UP000822688">
    <property type="component" value="Chromosome V"/>
</dbReference>